<feature type="region of interest" description="Disordered" evidence="4">
    <location>
        <begin position="363"/>
        <end position="416"/>
    </location>
</feature>
<feature type="region of interest" description="Disordered" evidence="4">
    <location>
        <begin position="109"/>
        <end position="302"/>
    </location>
</feature>
<dbReference type="InterPro" id="IPR001623">
    <property type="entry name" value="DnaJ_domain"/>
</dbReference>
<dbReference type="SMART" id="SM00271">
    <property type="entry name" value="DnaJ"/>
    <property type="match status" value="1"/>
</dbReference>
<dbReference type="OrthoDB" id="10250354at2759"/>
<dbReference type="PANTHER" id="PTHR44140">
    <property type="entry name" value="LD25575P"/>
    <property type="match status" value="1"/>
</dbReference>
<sequence length="416" mass="45692">MPYPLDVVIGRFTRRDIRIYPHRFLSFNFVDFGLEDVNYHIFIPASVRDLRQIPEATLMALHDELIFQHYDMLAMGLMIHPDAVGAIYETVVNIERLLEGRSGPRHDVDFGWDGGRGQAYLPGGRRHPRGERAGGQRGGRRGGGGRGGREGGRERGLGGDFQPGSPLDRDSKGGSGFNYWGEPLGPDINRPEPTANPGYSRFNTERAEQFGGSTGSNPGQNGSRGGSNRDPDGRAGGPRGPQSGFNPFTDREGDPGGSSRHDFSSFKTFYASTERDGGARSQFTFGEEGFREPPAPSESATPDLYAVLGVPRNASTADIQKAFKNKIMTYHPDKAPKDDAAQEQAKKKTADLNLAREILTDSEKRERYDDTGRVDEPKEEDLFGAQGWGRGGGRGFGGNPDFERNWRSSGGPPRWR</sequence>
<accession>A0A6A5W8P8</accession>
<evidence type="ECO:0000256" key="1">
    <source>
        <dbReference type="ARBA" id="ARBA00004240"/>
    </source>
</evidence>
<feature type="compositionally biased region" description="Gly residues" evidence="4">
    <location>
        <begin position="386"/>
        <end position="398"/>
    </location>
</feature>
<dbReference type="InterPro" id="IPR036869">
    <property type="entry name" value="J_dom_sf"/>
</dbReference>
<dbReference type="PANTHER" id="PTHR44140:SF2">
    <property type="entry name" value="LD25575P"/>
    <property type="match status" value="1"/>
</dbReference>
<dbReference type="GO" id="GO:0051087">
    <property type="term" value="F:protein-folding chaperone binding"/>
    <property type="evidence" value="ECO:0007669"/>
    <property type="project" value="TreeGrafter"/>
</dbReference>
<comment type="subcellular location">
    <subcellularLocation>
        <location evidence="1">Endoplasmic reticulum</location>
    </subcellularLocation>
</comment>
<dbReference type="InterPro" id="IPR051727">
    <property type="entry name" value="DnaJ_C3_Co-chaperones"/>
</dbReference>
<dbReference type="Pfam" id="PF00226">
    <property type="entry name" value="DnaJ"/>
    <property type="match status" value="1"/>
</dbReference>
<dbReference type="CDD" id="cd06257">
    <property type="entry name" value="DnaJ"/>
    <property type="match status" value="1"/>
</dbReference>
<gene>
    <name evidence="6" type="ORF">P154DRAFT_579907</name>
</gene>
<keyword evidence="2" id="KW-0732">Signal</keyword>
<evidence type="ECO:0000259" key="5">
    <source>
        <dbReference type="PROSITE" id="PS50076"/>
    </source>
</evidence>
<dbReference type="EMBL" id="ML977625">
    <property type="protein sequence ID" value="KAF1996491.1"/>
    <property type="molecule type" value="Genomic_DNA"/>
</dbReference>
<dbReference type="GO" id="GO:0051787">
    <property type="term" value="F:misfolded protein binding"/>
    <property type="evidence" value="ECO:0007669"/>
    <property type="project" value="TreeGrafter"/>
</dbReference>
<feature type="compositionally biased region" description="Basic and acidic residues" evidence="4">
    <location>
        <begin position="249"/>
        <end position="264"/>
    </location>
</feature>
<name>A0A6A5W8P8_9PLEO</name>
<dbReference type="PRINTS" id="PR00625">
    <property type="entry name" value="JDOMAIN"/>
</dbReference>
<dbReference type="Proteomes" id="UP000799779">
    <property type="component" value="Unassembled WGS sequence"/>
</dbReference>
<evidence type="ECO:0000313" key="7">
    <source>
        <dbReference type="Proteomes" id="UP000799779"/>
    </source>
</evidence>
<dbReference type="Gene3D" id="1.10.287.110">
    <property type="entry name" value="DnaJ domain"/>
    <property type="match status" value="1"/>
</dbReference>
<keyword evidence="7" id="KW-1185">Reference proteome</keyword>
<feature type="compositionally biased region" description="Basic and acidic residues" evidence="4">
    <location>
        <begin position="363"/>
        <end position="376"/>
    </location>
</feature>
<evidence type="ECO:0000256" key="4">
    <source>
        <dbReference type="SAM" id="MobiDB-lite"/>
    </source>
</evidence>
<dbReference type="GO" id="GO:0034975">
    <property type="term" value="P:protein folding in endoplasmic reticulum"/>
    <property type="evidence" value="ECO:0007669"/>
    <property type="project" value="TreeGrafter"/>
</dbReference>
<proteinExistence type="predicted"/>
<keyword evidence="3" id="KW-0256">Endoplasmic reticulum</keyword>
<evidence type="ECO:0000256" key="3">
    <source>
        <dbReference type="ARBA" id="ARBA00022824"/>
    </source>
</evidence>
<feature type="compositionally biased region" description="Gly residues" evidence="4">
    <location>
        <begin position="133"/>
        <end position="146"/>
    </location>
</feature>
<dbReference type="GO" id="GO:0005783">
    <property type="term" value="C:endoplasmic reticulum"/>
    <property type="evidence" value="ECO:0007669"/>
    <property type="project" value="UniProtKB-SubCell"/>
</dbReference>
<feature type="domain" description="J" evidence="5">
    <location>
        <begin position="303"/>
        <end position="372"/>
    </location>
</feature>
<dbReference type="PROSITE" id="PS50076">
    <property type="entry name" value="DNAJ_2"/>
    <property type="match status" value="1"/>
</dbReference>
<protein>
    <submittedName>
        <fullName evidence="6">DnaJ-domain-containing protein</fullName>
    </submittedName>
</protein>
<feature type="compositionally biased region" description="Basic and acidic residues" evidence="4">
    <location>
        <begin position="147"/>
        <end position="157"/>
    </location>
</feature>
<organism evidence="6 7">
    <name type="scientific">Amniculicola lignicola CBS 123094</name>
    <dbReference type="NCBI Taxonomy" id="1392246"/>
    <lineage>
        <taxon>Eukaryota</taxon>
        <taxon>Fungi</taxon>
        <taxon>Dikarya</taxon>
        <taxon>Ascomycota</taxon>
        <taxon>Pezizomycotina</taxon>
        <taxon>Dothideomycetes</taxon>
        <taxon>Pleosporomycetidae</taxon>
        <taxon>Pleosporales</taxon>
        <taxon>Amniculicolaceae</taxon>
        <taxon>Amniculicola</taxon>
    </lineage>
</organism>
<evidence type="ECO:0000313" key="6">
    <source>
        <dbReference type="EMBL" id="KAF1996491.1"/>
    </source>
</evidence>
<dbReference type="AlphaFoldDB" id="A0A6A5W8P8"/>
<dbReference type="SUPFAM" id="SSF46565">
    <property type="entry name" value="Chaperone J-domain"/>
    <property type="match status" value="1"/>
</dbReference>
<evidence type="ECO:0000256" key="2">
    <source>
        <dbReference type="ARBA" id="ARBA00022729"/>
    </source>
</evidence>
<reference evidence="6" key="1">
    <citation type="journal article" date="2020" name="Stud. Mycol.">
        <title>101 Dothideomycetes genomes: a test case for predicting lifestyles and emergence of pathogens.</title>
        <authorList>
            <person name="Haridas S."/>
            <person name="Albert R."/>
            <person name="Binder M."/>
            <person name="Bloem J."/>
            <person name="Labutti K."/>
            <person name="Salamov A."/>
            <person name="Andreopoulos B."/>
            <person name="Baker S."/>
            <person name="Barry K."/>
            <person name="Bills G."/>
            <person name="Bluhm B."/>
            <person name="Cannon C."/>
            <person name="Castanera R."/>
            <person name="Culley D."/>
            <person name="Daum C."/>
            <person name="Ezra D."/>
            <person name="Gonzalez J."/>
            <person name="Henrissat B."/>
            <person name="Kuo A."/>
            <person name="Liang C."/>
            <person name="Lipzen A."/>
            <person name="Lutzoni F."/>
            <person name="Magnuson J."/>
            <person name="Mondo S."/>
            <person name="Nolan M."/>
            <person name="Ohm R."/>
            <person name="Pangilinan J."/>
            <person name="Park H.-J."/>
            <person name="Ramirez L."/>
            <person name="Alfaro M."/>
            <person name="Sun H."/>
            <person name="Tritt A."/>
            <person name="Yoshinaga Y."/>
            <person name="Zwiers L.-H."/>
            <person name="Turgeon B."/>
            <person name="Goodwin S."/>
            <person name="Spatafora J."/>
            <person name="Crous P."/>
            <person name="Grigoriev I."/>
        </authorList>
    </citation>
    <scope>NUCLEOTIDE SEQUENCE</scope>
    <source>
        <strain evidence="6">CBS 123094</strain>
    </source>
</reference>